<comment type="similarity">
    <text evidence="14">Belongs to the RING-type zinc finger family. ATL subfamily.</text>
</comment>
<evidence type="ECO:0000256" key="4">
    <source>
        <dbReference type="ARBA" id="ARBA00012483"/>
    </source>
</evidence>
<name>A0A9W7ILW2_HIBTR</name>
<dbReference type="PANTHER" id="PTHR46279">
    <property type="entry name" value="RING/U-BOX SUPERFAMILY PROTEIN"/>
    <property type="match status" value="1"/>
</dbReference>
<feature type="signal peptide" evidence="15">
    <location>
        <begin position="1"/>
        <end position="18"/>
    </location>
</feature>
<keyword evidence="18" id="KW-1185">Reference proteome</keyword>
<dbReference type="EC" id="2.3.2.27" evidence="4"/>
<accession>A0A9W7ILW2</accession>
<dbReference type="PANTHER" id="PTHR46279:SF2">
    <property type="entry name" value="RING-H2 FINGER PROTEIN ATL21A-RELATED"/>
    <property type="match status" value="1"/>
</dbReference>
<evidence type="ECO:0000313" key="17">
    <source>
        <dbReference type="EMBL" id="GMI98984.1"/>
    </source>
</evidence>
<keyword evidence="10" id="KW-0833">Ubl conjugation pathway</keyword>
<evidence type="ECO:0000256" key="3">
    <source>
        <dbReference type="ARBA" id="ARBA00004906"/>
    </source>
</evidence>
<evidence type="ECO:0000256" key="2">
    <source>
        <dbReference type="ARBA" id="ARBA00004167"/>
    </source>
</evidence>
<dbReference type="InterPro" id="IPR025287">
    <property type="entry name" value="WAK_GUB"/>
</dbReference>
<evidence type="ECO:0000256" key="1">
    <source>
        <dbReference type="ARBA" id="ARBA00000900"/>
    </source>
</evidence>
<dbReference type="GO" id="GO:0061630">
    <property type="term" value="F:ubiquitin protein ligase activity"/>
    <property type="evidence" value="ECO:0007669"/>
    <property type="project" value="UniProtKB-EC"/>
</dbReference>
<dbReference type="Pfam" id="PF13947">
    <property type="entry name" value="GUB_WAK_bind"/>
    <property type="match status" value="1"/>
</dbReference>
<reference evidence="17" key="1">
    <citation type="submission" date="2023-05" db="EMBL/GenBank/DDBJ databases">
        <title>Genome and transcriptome analyses reveal genes involved in the formation of fine ridges on petal epidermal cells in Hibiscus trionum.</title>
        <authorList>
            <person name="Koshimizu S."/>
            <person name="Masuda S."/>
            <person name="Ishii T."/>
            <person name="Shirasu K."/>
            <person name="Hoshino A."/>
            <person name="Arita M."/>
        </authorList>
    </citation>
    <scope>NUCLEOTIDE SEQUENCE</scope>
    <source>
        <strain evidence="17">Hamamatsu line</strain>
    </source>
</reference>
<keyword evidence="8 15" id="KW-0732">Signal</keyword>
<protein>
    <recommendedName>
        <fullName evidence="4">RING-type E3 ubiquitin transferase</fullName>
        <ecNumber evidence="4">2.3.2.27</ecNumber>
    </recommendedName>
</protein>
<evidence type="ECO:0000256" key="8">
    <source>
        <dbReference type="ARBA" id="ARBA00022729"/>
    </source>
</evidence>
<keyword evidence="12" id="KW-1133">Transmembrane helix</keyword>
<dbReference type="GO" id="GO:0008270">
    <property type="term" value="F:zinc ion binding"/>
    <property type="evidence" value="ECO:0007669"/>
    <property type="project" value="UniProtKB-KW"/>
</dbReference>
<feature type="chain" id="PRO_5040905577" description="RING-type E3 ubiquitin transferase" evidence="15">
    <location>
        <begin position="19"/>
        <end position="142"/>
    </location>
</feature>
<evidence type="ECO:0000256" key="6">
    <source>
        <dbReference type="ARBA" id="ARBA00022692"/>
    </source>
</evidence>
<dbReference type="GO" id="GO:0016020">
    <property type="term" value="C:membrane"/>
    <property type="evidence" value="ECO:0007669"/>
    <property type="project" value="UniProtKB-SubCell"/>
</dbReference>
<dbReference type="GO" id="GO:0030247">
    <property type="term" value="F:polysaccharide binding"/>
    <property type="evidence" value="ECO:0007669"/>
    <property type="project" value="InterPro"/>
</dbReference>
<organism evidence="17 18">
    <name type="scientific">Hibiscus trionum</name>
    <name type="common">Flower of an hour</name>
    <dbReference type="NCBI Taxonomy" id="183268"/>
    <lineage>
        <taxon>Eukaryota</taxon>
        <taxon>Viridiplantae</taxon>
        <taxon>Streptophyta</taxon>
        <taxon>Embryophyta</taxon>
        <taxon>Tracheophyta</taxon>
        <taxon>Spermatophyta</taxon>
        <taxon>Magnoliopsida</taxon>
        <taxon>eudicotyledons</taxon>
        <taxon>Gunneridae</taxon>
        <taxon>Pentapetalae</taxon>
        <taxon>rosids</taxon>
        <taxon>malvids</taxon>
        <taxon>Malvales</taxon>
        <taxon>Malvaceae</taxon>
        <taxon>Malvoideae</taxon>
        <taxon>Hibiscus</taxon>
    </lineage>
</organism>
<evidence type="ECO:0000256" key="15">
    <source>
        <dbReference type="SAM" id="SignalP"/>
    </source>
</evidence>
<evidence type="ECO:0000256" key="11">
    <source>
        <dbReference type="ARBA" id="ARBA00022833"/>
    </source>
</evidence>
<evidence type="ECO:0000256" key="12">
    <source>
        <dbReference type="ARBA" id="ARBA00022989"/>
    </source>
</evidence>
<evidence type="ECO:0000313" key="18">
    <source>
        <dbReference type="Proteomes" id="UP001165190"/>
    </source>
</evidence>
<dbReference type="OrthoDB" id="8062037at2759"/>
<comment type="subcellular location">
    <subcellularLocation>
        <location evidence="2">Membrane</location>
        <topology evidence="2">Single-pass membrane protein</topology>
    </subcellularLocation>
</comment>
<keyword evidence="6" id="KW-0812">Transmembrane</keyword>
<evidence type="ECO:0000256" key="14">
    <source>
        <dbReference type="ARBA" id="ARBA00024209"/>
    </source>
</evidence>
<sequence length="142" mass="16041">MDILIFFSFLFPILSAAAEPCSITKCGKNEVPIRFPFHQLGKQSENCGYAGFNLGCKSQNTIHLKLPNAREFYVCDINYLDQQIDLYDLDDCLPRRFLSFSLHDSPFVAVFHQNYTFLSCPTQVTMSQLTAIGCLSNSTHSV</sequence>
<evidence type="ECO:0000256" key="5">
    <source>
        <dbReference type="ARBA" id="ARBA00022679"/>
    </source>
</evidence>
<evidence type="ECO:0000256" key="7">
    <source>
        <dbReference type="ARBA" id="ARBA00022723"/>
    </source>
</evidence>
<keyword evidence="11" id="KW-0862">Zinc</keyword>
<dbReference type="AlphaFoldDB" id="A0A9W7ILW2"/>
<evidence type="ECO:0000256" key="10">
    <source>
        <dbReference type="ARBA" id="ARBA00022786"/>
    </source>
</evidence>
<gene>
    <name evidence="17" type="ORF">HRI_003567700</name>
</gene>
<comment type="catalytic activity">
    <reaction evidence="1">
        <text>S-ubiquitinyl-[E2 ubiquitin-conjugating enzyme]-L-cysteine + [acceptor protein]-L-lysine = [E2 ubiquitin-conjugating enzyme]-L-cysteine + N(6)-ubiquitinyl-[acceptor protein]-L-lysine.</text>
        <dbReference type="EC" id="2.3.2.27"/>
    </reaction>
</comment>
<proteinExistence type="inferred from homology"/>
<evidence type="ECO:0000259" key="16">
    <source>
        <dbReference type="Pfam" id="PF13947"/>
    </source>
</evidence>
<evidence type="ECO:0000256" key="9">
    <source>
        <dbReference type="ARBA" id="ARBA00022771"/>
    </source>
</evidence>
<evidence type="ECO:0000256" key="13">
    <source>
        <dbReference type="ARBA" id="ARBA00023136"/>
    </source>
</evidence>
<keyword evidence="7" id="KW-0479">Metal-binding</keyword>
<dbReference type="Proteomes" id="UP001165190">
    <property type="component" value="Unassembled WGS sequence"/>
</dbReference>
<keyword evidence="13" id="KW-0472">Membrane</keyword>
<comment type="caution">
    <text evidence="17">The sequence shown here is derived from an EMBL/GenBank/DDBJ whole genome shotgun (WGS) entry which is preliminary data.</text>
</comment>
<feature type="domain" description="Wall-associated receptor kinase galacturonan-binding" evidence="16">
    <location>
        <begin position="21"/>
        <end position="88"/>
    </location>
</feature>
<comment type="pathway">
    <text evidence="3">Protein modification; protein ubiquitination.</text>
</comment>
<dbReference type="InterPro" id="IPR046948">
    <property type="entry name" value="ATL20-22-like"/>
</dbReference>
<dbReference type="EMBL" id="BSYR01000033">
    <property type="protein sequence ID" value="GMI98984.1"/>
    <property type="molecule type" value="Genomic_DNA"/>
</dbReference>
<keyword evidence="9" id="KW-0863">Zinc-finger</keyword>
<keyword evidence="5" id="KW-0808">Transferase</keyword>